<keyword evidence="9 13" id="KW-1133">Transmembrane helix</keyword>
<evidence type="ECO:0000256" key="5">
    <source>
        <dbReference type="ARBA" id="ARBA00022826"/>
    </source>
</evidence>
<dbReference type="Pfam" id="PF02214">
    <property type="entry name" value="BTB_2"/>
    <property type="match status" value="1"/>
</dbReference>
<dbReference type="PROSITE" id="PS50222">
    <property type="entry name" value="EF_HAND_2"/>
    <property type="match status" value="4"/>
</dbReference>
<dbReference type="FunFam" id="1.20.120.350:FF:000074">
    <property type="entry name" value="SHaW family of potassium channels"/>
    <property type="match status" value="1"/>
</dbReference>
<evidence type="ECO:0000256" key="11">
    <source>
        <dbReference type="ARBA" id="ARBA00023136"/>
    </source>
</evidence>
<dbReference type="Gene3D" id="1.10.287.70">
    <property type="match status" value="1"/>
</dbReference>
<feature type="domain" description="EF-hand" evidence="14">
    <location>
        <begin position="461"/>
        <end position="496"/>
    </location>
</feature>
<evidence type="ECO:0000259" key="14">
    <source>
        <dbReference type="PROSITE" id="PS50222"/>
    </source>
</evidence>
<dbReference type="PROSITE" id="PS00018">
    <property type="entry name" value="EF_HAND_1"/>
    <property type="match status" value="2"/>
</dbReference>
<organism evidence="15 16">
    <name type="scientific">Stylophora pistillata</name>
    <name type="common">Smooth cauliflower coral</name>
    <dbReference type="NCBI Taxonomy" id="50429"/>
    <lineage>
        <taxon>Eukaryota</taxon>
        <taxon>Metazoa</taxon>
        <taxon>Cnidaria</taxon>
        <taxon>Anthozoa</taxon>
        <taxon>Hexacorallia</taxon>
        <taxon>Scleractinia</taxon>
        <taxon>Astrocoeniina</taxon>
        <taxon>Pocilloporidae</taxon>
        <taxon>Stylophora</taxon>
    </lineage>
</organism>
<keyword evidence="5" id="KW-0631">Potassium channel</keyword>
<evidence type="ECO:0000256" key="2">
    <source>
        <dbReference type="ARBA" id="ARBA00022448"/>
    </source>
</evidence>
<dbReference type="AlphaFoldDB" id="A0A2B4RNX3"/>
<proteinExistence type="predicted"/>
<dbReference type="PRINTS" id="PR01496">
    <property type="entry name" value="SHAKERCHANEL"/>
</dbReference>
<dbReference type="SMART" id="SM00054">
    <property type="entry name" value="EFh"/>
    <property type="match status" value="4"/>
</dbReference>
<keyword evidence="2" id="KW-0813">Transport</keyword>
<feature type="transmembrane region" description="Helical" evidence="13">
    <location>
        <begin position="353"/>
        <end position="372"/>
    </location>
</feature>
<evidence type="ECO:0000256" key="13">
    <source>
        <dbReference type="SAM" id="Phobius"/>
    </source>
</evidence>
<feature type="transmembrane region" description="Helical" evidence="13">
    <location>
        <begin position="221"/>
        <end position="239"/>
    </location>
</feature>
<keyword evidence="8" id="KW-0630">Potassium</keyword>
<protein>
    <submittedName>
        <fullName evidence="15">Potassium voltage-gated channel subfamily A member 4</fullName>
    </submittedName>
</protein>
<comment type="caution">
    <text evidence="15">The sequence shown here is derived from an EMBL/GenBank/DDBJ whole genome shotgun (WGS) entry which is preliminary data.</text>
</comment>
<gene>
    <name evidence="15" type="primary">KCNA4</name>
    <name evidence="15" type="ORF">AWC38_SpisGene16731</name>
</gene>
<keyword evidence="10" id="KW-0406">Ion transport</keyword>
<dbReference type="Proteomes" id="UP000225706">
    <property type="component" value="Unassembled WGS sequence"/>
</dbReference>
<evidence type="ECO:0000313" key="15">
    <source>
        <dbReference type="EMBL" id="PFX18876.1"/>
    </source>
</evidence>
<dbReference type="GO" id="GO:0005509">
    <property type="term" value="F:calcium ion binding"/>
    <property type="evidence" value="ECO:0007669"/>
    <property type="project" value="InterPro"/>
</dbReference>
<keyword evidence="16" id="KW-1185">Reference proteome</keyword>
<keyword evidence="6" id="KW-0106">Calcium</keyword>
<dbReference type="PANTHER" id="PTHR11537:SF113">
    <property type="entry name" value="POTASSIUM VOLTAGE-GATED CHANNEL PROTEIN SHAKER"/>
    <property type="match status" value="1"/>
</dbReference>
<sequence>MLKAYNAAINFPPLQTPRQRRITNHIPSYKPAYNSPRVTINVSGMRYETYEETLGNFPDTLLGSPSRRREFYSTAQDEYIFVRDRPSFDAILFFYQSRGILARPPTVSEETFLQEIEFYGLPGSYYSDNFEDLSASREDVEDLLPLSPHKRKLWLWFEYPRSSRTARILALWSIFVIMFSTVVFCIETIPALALQPKTTYQNVSVGGHYTRVPYQENIVDYWFVMEGIFVAWFTLEYSIRLYSAPVVWHFVKSTMGILDVLAIMPFYVTLAFQSSTEEVRSFAVLRAIRLFRVLRVFKLSRYSDAVKLLVNTIYSSVEQLKTLGFCILVAVVLFSSAIFYAEGDPNITSIPDAFWWTIITMTSVGYGDVTPITPLGKFVGAFCAMSGVVLFCLPTPVLVSNFVRFYLQYGDLTERKRAFAHNLKQLFLSSPLKTTSGLALCSFLKFTSIDMAGKSLFRDDVPEVVIKSIFRKYNTDNSGCLEKAEILAMLRDMGLDEKQAEVCFMLVDKDGNMSVSLTELLLWFRAGEGFKVIDDRNRYAYVRRVADEFIKYDRNASGVIDREEFRALLASGSKEWNQCSEEQIVIALKSVDKDGNGTVSFSEFLAWMDRANANKCRK</sequence>
<evidence type="ECO:0000256" key="3">
    <source>
        <dbReference type="ARBA" id="ARBA00022538"/>
    </source>
</evidence>
<dbReference type="InterPro" id="IPR011333">
    <property type="entry name" value="SKP1/BTB/POZ_sf"/>
</dbReference>
<dbReference type="GO" id="GO:0001508">
    <property type="term" value="P:action potential"/>
    <property type="evidence" value="ECO:0007669"/>
    <property type="project" value="TreeGrafter"/>
</dbReference>
<evidence type="ECO:0000313" key="16">
    <source>
        <dbReference type="Proteomes" id="UP000225706"/>
    </source>
</evidence>
<feature type="transmembrane region" description="Helical" evidence="13">
    <location>
        <begin position="378"/>
        <end position="407"/>
    </location>
</feature>
<keyword evidence="12" id="KW-0407">Ion channel</keyword>
<reference evidence="16" key="1">
    <citation type="journal article" date="2017" name="bioRxiv">
        <title>Comparative analysis of the genomes of Stylophora pistillata and Acropora digitifera provides evidence for extensive differences between species of corals.</title>
        <authorList>
            <person name="Voolstra C.R."/>
            <person name="Li Y."/>
            <person name="Liew Y.J."/>
            <person name="Baumgarten S."/>
            <person name="Zoccola D."/>
            <person name="Flot J.-F."/>
            <person name="Tambutte S."/>
            <person name="Allemand D."/>
            <person name="Aranda M."/>
        </authorList>
    </citation>
    <scope>NUCLEOTIDE SEQUENCE [LARGE SCALE GENOMIC DNA]</scope>
</reference>
<evidence type="ECO:0000256" key="4">
    <source>
        <dbReference type="ARBA" id="ARBA00022692"/>
    </source>
</evidence>
<dbReference type="PRINTS" id="PR01491">
    <property type="entry name" value="KVCHANNEL"/>
</dbReference>
<dbReference type="InterPro" id="IPR002048">
    <property type="entry name" value="EF_hand_dom"/>
</dbReference>
<feature type="domain" description="EF-hand" evidence="14">
    <location>
        <begin position="540"/>
        <end position="575"/>
    </location>
</feature>
<keyword evidence="3" id="KW-0633">Potassium transport</keyword>
<dbReference type="InterPro" id="IPR027359">
    <property type="entry name" value="Volt_channel_dom_sf"/>
</dbReference>
<dbReference type="CDD" id="cd00051">
    <property type="entry name" value="EFh"/>
    <property type="match status" value="1"/>
</dbReference>
<dbReference type="STRING" id="50429.A0A2B4RNX3"/>
<evidence type="ECO:0000256" key="7">
    <source>
        <dbReference type="ARBA" id="ARBA00022882"/>
    </source>
</evidence>
<keyword evidence="7" id="KW-0851">Voltage-gated channel</keyword>
<feature type="transmembrane region" description="Helical" evidence="13">
    <location>
        <begin position="322"/>
        <end position="341"/>
    </location>
</feature>
<dbReference type="GO" id="GO:0008076">
    <property type="term" value="C:voltage-gated potassium channel complex"/>
    <property type="evidence" value="ECO:0007669"/>
    <property type="project" value="InterPro"/>
</dbReference>
<dbReference type="OrthoDB" id="26525at2759"/>
<dbReference type="InterPro" id="IPR003131">
    <property type="entry name" value="T1-type_BTB"/>
</dbReference>
<comment type="subcellular location">
    <subcellularLocation>
        <location evidence="1">Membrane</location>
        <topology evidence="1">Multi-pass membrane protein</topology>
    </subcellularLocation>
</comment>
<dbReference type="PANTHER" id="PTHR11537">
    <property type="entry name" value="VOLTAGE-GATED POTASSIUM CHANNEL"/>
    <property type="match status" value="1"/>
</dbReference>
<evidence type="ECO:0000256" key="10">
    <source>
        <dbReference type="ARBA" id="ARBA00023065"/>
    </source>
</evidence>
<dbReference type="SUPFAM" id="SSF47473">
    <property type="entry name" value="EF-hand"/>
    <property type="match status" value="1"/>
</dbReference>
<dbReference type="InterPro" id="IPR011992">
    <property type="entry name" value="EF-hand-dom_pair"/>
</dbReference>
<dbReference type="Gene3D" id="3.30.710.10">
    <property type="entry name" value="Potassium Channel Kv1.1, Chain A"/>
    <property type="match status" value="1"/>
</dbReference>
<feature type="domain" description="EF-hand" evidence="14">
    <location>
        <begin position="579"/>
        <end position="614"/>
    </location>
</feature>
<dbReference type="SUPFAM" id="SSF54695">
    <property type="entry name" value="POZ domain"/>
    <property type="match status" value="1"/>
</dbReference>
<dbReference type="Pfam" id="PF00520">
    <property type="entry name" value="Ion_trans"/>
    <property type="match status" value="1"/>
</dbReference>
<dbReference type="GO" id="GO:0051260">
    <property type="term" value="P:protein homooligomerization"/>
    <property type="evidence" value="ECO:0007669"/>
    <property type="project" value="InterPro"/>
</dbReference>
<keyword evidence="11 13" id="KW-0472">Membrane</keyword>
<name>A0A2B4RNX3_STYPI</name>
<dbReference type="InterPro" id="IPR018247">
    <property type="entry name" value="EF_Hand_1_Ca_BS"/>
</dbReference>
<dbReference type="InterPro" id="IPR028325">
    <property type="entry name" value="VG_K_chnl"/>
</dbReference>
<accession>A0A2B4RNX3</accession>
<dbReference type="InterPro" id="IPR003972">
    <property type="entry name" value="K_chnl_volt-dep_Kv1"/>
</dbReference>
<evidence type="ECO:0000256" key="9">
    <source>
        <dbReference type="ARBA" id="ARBA00022989"/>
    </source>
</evidence>
<dbReference type="SUPFAM" id="SSF81324">
    <property type="entry name" value="Voltage-gated potassium channels"/>
    <property type="match status" value="1"/>
</dbReference>
<dbReference type="InterPro" id="IPR003968">
    <property type="entry name" value="K_chnl_volt-dep_Kv"/>
</dbReference>
<evidence type="ECO:0000256" key="12">
    <source>
        <dbReference type="ARBA" id="ARBA00023303"/>
    </source>
</evidence>
<feature type="domain" description="EF-hand" evidence="14">
    <location>
        <begin position="497"/>
        <end position="530"/>
    </location>
</feature>
<dbReference type="Pfam" id="PF13499">
    <property type="entry name" value="EF-hand_7"/>
    <property type="match status" value="2"/>
</dbReference>
<dbReference type="Gene3D" id="1.20.120.350">
    <property type="entry name" value="Voltage-gated potassium channels. Chain C"/>
    <property type="match status" value="1"/>
</dbReference>
<evidence type="ECO:0000256" key="1">
    <source>
        <dbReference type="ARBA" id="ARBA00004141"/>
    </source>
</evidence>
<feature type="transmembrane region" description="Helical" evidence="13">
    <location>
        <begin position="246"/>
        <end position="268"/>
    </location>
</feature>
<dbReference type="InterPro" id="IPR005821">
    <property type="entry name" value="Ion_trans_dom"/>
</dbReference>
<evidence type="ECO:0000256" key="6">
    <source>
        <dbReference type="ARBA" id="ARBA00022837"/>
    </source>
</evidence>
<keyword evidence="4 13" id="KW-0812">Transmembrane</keyword>
<dbReference type="PRINTS" id="PR00169">
    <property type="entry name" value="KCHANNEL"/>
</dbReference>
<evidence type="ECO:0000256" key="8">
    <source>
        <dbReference type="ARBA" id="ARBA00022958"/>
    </source>
</evidence>
<dbReference type="GO" id="GO:0005251">
    <property type="term" value="F:delayed rectifier potassium channel activity"/>
    <property type="evidence" value="ECO:0007669"/>
    <property type="project" value="TreeGrafter"/>
</dbReference>
<dbReference type="EMBL" id="LSMT01000387">
    <property type="protein sequence ID" value="PFX18876.1"/>
    <property type="molecule type" value="Genomic_DNA"/>
</dbReference>
<dbReference type="FunFam" id="1.10.287.70:FF:000028">
    <property type="entry name" value="potassium voltage-gated channel subfamily D member 3"/>
    <property type="match status" value="1"/>
</dbReference>
<dbReference type="Gene3D" id="1.10.238.10">
    <property type="entry name" value="EF-hand"/>
    <property type="match status" value="2"/>
</dbReference>
<feature type="transmembrane region" description="Helical" evidence="13">
    <location>
        <begin position="169"/>
        <end position="193"/>
    </location>
</feature>